<evidence type="ECO:0000313" key="12">
    <source>
        <dbReference type="Proteomes" id="UP000175744"/>
    </source>
</evidence>
<dbReference type="GO" id="GO:0009360">
    <property type="term" value="C:DNA polymerase III complex"/>
    <property type="evidence" value="ECO:0007669"/>
    <property type="project" value="InterPro"/>
</dbReference>
<comment type="caution">
    <text evidence="11">The sequence shown here is derived from an EMBL/GenBank/DDBJ whole genome shotgun (WGS) entry which is preliminary data.</text>
</comment>
<evidence type="ECO:0000256" key="4">
    <source>
        <dbReference type="ARBA" id="ARBA00022695"/>
    </source>
</evidence>
<dbReference type="NCBIfam" id="TIGR01128">
    <property type="entry name" value="holA"/>
    <property type="match status" value="1"/>
</dbReference>
<reference evidence="11 12" key="1">
    <citation type="submission" date="2016-06" db="EMBL/GenBank/DDBJ databases">
        <title>Genome sequence of Clostridium acetireducens DSM 10703.</title>
        <authorList>
            <person name="Poehlein A."/>
            <person name="Fluechter S."/>
            <person name="Duerre P."/>
            <person name="Daniel R."/>
        </authorList>
    </citation>
    <scope>NUCLEOTIDE SEQUENCE [LARGE SCALE GENOMIC DNA]</scope>
    <source>
        <strain evidence="11 12">DSM 10703</strain>
    </source>
</reference>
<protein>
    <recommendedName>
        <fullName evidence="2">DNA polymerase III subunit delta</fullName>
        <ecNumber evidence="1">2.7.7.7</ecNumber>
    </recommendedName>
</protein>
<dbReference type="Pfam" id="PF06144">
    <property type="entry name" value="DNA_pol3_delta"/>
    <property type="match status" value="1"/>
</dbReference>
<comment type="similarity">
    <text evidence="7">Belongs to the DNA polymerase HolA subunit family.</text>
</comment>
<evidence type="ECO:0000256" key="5">
    <source>
        <dbReference type="ARBA" id="ARBA00022705"/>
    </source>
</evidence>
<evidence type="ECO:0000256" key="2">
    <source>
        <dbReference type="ARBA" id="ARBA00017703"/>
    </source>
</evidence>
<comment type="catalytic activity">
    <reaction evidence="8">
        <text>DNA(n) + a 2'-deoxyribonucleoside 5'-triphosphate = DNA(n+1) + diphosphate</text>
        <dbReference type="Rhea" id="RHEA:22508"/>
        <dbReference type="Rhea" id="RHEA-COMP:17339"/>
        <dbReference type="Rhea" id="RHEA-COMP:17340"/>
        <dbReference type="ChEBI" id="CHEBI:33019"/>
        <dbReference type="ChEBI" id="CHEBI:61560"/>
        <dbReference type="ChEBI" id="CHEBI:173112"/>
        <dbReference type="EC" id="2.7.7.7"/>
    </reaction>
</comment>
<dbReference type="AlphaFoldDB" id="A0A1E8F162"/>
<dbReference type="InterPro" id="IPR048466">
    <property type="entry name" value="DNA_pol3_delta-like_C"/>
</dbReference>
<dbReference type="STRING" id="1121290.CLAOCE_03920"/>
<evidence type="ECO:0000256" key="3">
    <source>
        <dbReference type="ARBA" id="ARBA00022679"/>
    </source>
</evidence>
<evidence type="ECO:0000259" key="9">
    <source>
        <dbReference type="Pfam" id="PF06144"/>
    </source>
</evidence>
<evidence type="ECO:0000256" key="1">
    <source>
        <dbReference type="ARBA" id="ARBA00012417"/>
    </source>
</evidence>
<sequence length="379" mass="44815">MNISELHKNLNKNNIENCYILFGKDENLIKSNINIILNKILDKNFKDLNYTEFDGNTLEDIEEIKNACETVPFMSNKRVVCVYRANFLKHKNKSIKKNELNKNTKESNESDENNKVFNDLKEYIKSIPSHCVLILYYAFQDKREKVSSNIYKLNKNACIVEVSFDEEGVKYKRKYKENQIKNEIKKFFNNRNKDIGKVELENFYIYVKDYNLGVIENEVEKLCCYAFQRDITKEDIKIMFFKRSNDDIFDLINFIFNKNVVKSIRSLNEILLKGQKIESIVPIISSHLRKMLHIKIAVEKGKNKHTISKELNLHPYACEVIINQCKRFTLKQIEDAIKFSINCDENIKNQYIEYKDKKLELEILILKIISNNGKINNRP</sequence>
<dbReference type="PATRIC" id="fig|1121290.3.peg.398"/>
<feature type="domain" description="DNA polymerase III delta subunit-like C-terminal" evidence="10">
    <location>
        <begin position="246"/>
        <end position="368"/>
    </location>
</feature>
<dbReference type="GO" id="GO:0003887">
    <property type="term" value="F:DNA-directed DNA polymerase activity"/>
    <property type="evidence" value="ECO:0007669"/>
    <property type="project" value="UniProtKB-KW"/>
</dbReference>
<dbReference type="InterPro" id="IPR027417">
    <property type="entry name" value="P-loop_NTPase"/>
</dbReference>
<evidence type="ECO:0000256" key="6">
    <source>
        <dbReference type="ARBA" id="ARBA00022932"/>
    </source>
</evidence>
<keyword evidence="6" id="KW-0239">DNA-directed DNA polymerase</keyword>
<dbReference type="GO" id="GO:0003677">
    <property type="term" value="F:DNA binding"/>
    <property type="evidence" value="ECO:0007669"/>
    <property type="project" value="InterPro"/>
</dbReference>
<name>A0A1E8F162_9CLOT</name>
<dbReference type="InterPro" id="IPR008921">
    <property type="entry name" value="DNA_pol3_clamp-load_cplx_C"/>
</dbReference>
<dbReference type="Pfam" id="PF21694">
    <property type="entry name" value="DNA_pol3_delta_C"/>
    <property type="match status" value="1"/>
</dbReference>
<dbReference type="PANTHER" id="PTHR34388">
    <property type="entry name" value="DNA POLYMERASE III SUBUNIT DELTA"/>
    <property type="match status" value="1"/>
</dbReference>
<accession>A0A1E8F162</accession>
<evidence type="ECO:0000313" key="11">
    <source>
        <dbReference type="EMBL" id="OFI07201.1"/>
    </source>
</evidence>
<evidence type="ECO:0000256" key="7">
    <source>
        <dbReference type="ARBA" id="ARBA00034754"/>
    </source>
</evidence>
<dbReference type="GO" id="GO:0006261">
    <property type="term" value="P:DNA-templated DNA replication"/>
    <property type="evidence" value="ECO:0007669"/>
    <property type="project" value="TreeGrafter"/>
</dbReference>
<feature type="domain" description="DNA polymerase III delta N-terminal" evidence="9">
    <location>
        <begin position="19"/>
        <end position="162"/>
    </location>
</feature>
<keyword evidence="5" id="KW-0235">DNA replication</keyword>
<dbReference type="SUPFAM" id="SSF48019">
    <property type="entry name" value="post-AAA+ oligomerization domain-like"/>
    <property type="match status" value="1"/>
</dbReference>
<proteinExistence type="inferred from homology"/>
<evidence type="ECO:0000256" key="8">
    <source>
        <dbReference type="ARBA" id="ARBA00049244"/>
    </source>
</evidence>
<keyword evidence="3" id="KW-0808">Transferase</keyword>
<dbReference type="EMBL" id="LZFO01000004">
    <property type="protein sequence ID" value="OFI07201.1"/>
    <property type="molecule type" value="Genomic_DNA"/>
</dbReference>
<organism evidence="11 12">
    <name type="scientific">Clostridium acetireducens DSM 10703</name>
    <dbReference type="NCBI Taxonomy" id="1121290"/>
    <lineage>
        <taxon>Bacteria</taxon>
        <taxon>Bacillati</taxon>
        <taxon>Bacillota</taxon>
        <taxon>Clostridia</taxon>
        <taxon>Eubacteriales</taxon>
        <taxon>Clostridiaceae</taxon>
        <taxon>Clostridium</taxon>
    </lineage>
</organism>
<dbReference type="RefSeq" id="WP_070109363.1">
    <property type="nucleotide sequence ID" value="NZ_LZFO01000004.1"/>
</dbReference>
<gene>
    <name evidence="11" type="ORF">CLOACE_03920</name>
</gene>
<dbReference type="Gene3D" id="3.40.50.300">
    <property type="entry name" value="P-loop containing nucleotide triphosphate hydrolases"/>
    <property type="match status" value="1"/>
</dbReference>
<dbReference type="InterPro" id="IPR010372">
    <property type="entry name" value="DNA_pol3_delta_N"/>
</dbReference>
<dbReference type="InterPro" id="IPR005790">
    <property type="entry name" value="DNA_polIII_delta"/>
</dbReference>
<dbReference type="PANTHER" id="PTHR34388:SF1">
    <property type="entry name" value="DNA POLYMERASE III SUBUNIT DELTA"/>
    <property type="match status" value="1"/>
</dbReference>
<dbReference type="Proteomes" id="UP000175744">
    <property type="component" value="Unassembled WGS sequence"/>
</dbReference>
<dbReference type="Gene3D" id="1.20.272.10">
    <property type="match status" value="1"/>
</dbReference>
<keyword evidence="12" id="KW-1185">Reference proteome</keyword>
<dbReference type="SUPFAM" id="SSF52540">
    <property type="entry name" value="P-loop containing nucleoside triphosphate hydrolases"/>
    <property type="match status" value="1"/>
</dbReference>
<evidence type="ECO:0000259" key="10">
    <source>
        <dbReference type="Pfam" id="PF21694"/>
    </source>
</evidence>
<dbReference type="EC" id="2.7.7.7" evidence="1"/>
<dbReference type="Gene3D" id="1.10.8.60">
    <property type="match status" value="1"/>
</dbReference>
<keyword evidence="4" id="KW-0548">Nucleotidyltransferase</keyword>
<dbReference type="OrthoDB" id="9775929at2"/>